<dbReference type="OrthoDB" id="163565at2"/>
<dbReference type="Proteomes" id="UP000298246">
    <property type="component" value="Unassembled WGS sequence"/>
</dbReference>
<sequence length="114" mass="12703">MNPQISDEFMRQMLTQTKAYTLVILKATAESHAIEGADRIRWEHGRNNFRLREEGILAIVCPVTDGGEVSGVGIFNAPPEEVKRIMDADPGVQAGMFTYEVHACRSFPGDRLPE</sequence>
<keyword evidence="2" id="KW-1185">Reference proteome</keyword>
<gene>
    <name evidence="1" type="ORF">B5M42_11565</name>
</gene>
<reference evidence="1 2" key="1">
    <citation type="submission" date="2017-03" db="EMBL/GenBank/DDBJ databases">
        <title>Isolation of Levoglucosan Utilizing Bacteria.</title>
        <authorList>
            <person name="Arya A.S."/>
        </authorList>
    </citation>
    <scope>NUCLEOTIDE SEQUENCE [LARGE SCALE GENOMIC DNA]</scope>
    <source>
        <strain evidence="1 2">MEC069</strain>
    </source>
</reference>
<name>A0A4Y8Q2X3_9BACL</name>
<organism evidence="1 2">
    <name type="scientific">Paenibacillus athensensis</name>
    <dbReference type="NCBI Taxonomy" id="1967502"/>
    <lineage>
        <taxon>Bacteria</taxon>
        <taxon>Bacillati</taxon>
        <taxon>Bacillota</taxon>
        <taxon>Bacilli</taxon>
        <taxon>Bacillales</taxon>
        <taxon>Paenibacillaceae</taxon>
        <taxon>Paenibacillus</taxon>
    </lineage>
</organism>
<dbReference type="RefSeq" id="WP_134752917.1">
    <property type="nucleotide sequence ID" value="NZ_MYFO02000012.1"/>
</dbReference>
<comment type="caution">
    <text evidence="1">The sequence shown here is derived from an EMBL/GenBank/DDBJ whole genome shotgun (WGS) entry which is preliminary data.</text>
</comment>
<dbReference type="EMBL" id="MYFO01000012">
    <property type="protein sequence ID" value="TFE87836.1"/>
    <property type="molecule type" value="Genomic_DNA"/>
</dbReference>
<evidence type="ECO:0008006" key="3">
    <source>
        <dbReference type="Google" id="ProtNLM"/>
    </source>
</evidence>
<proteinExistence type="predicted"/>
<evidence type="ECO:0000313" key="1">
    <source>
        <dbReference type="EMBL" id="TFE87836.1"/>
    </source>
</evidence>
<protein>
    <recommendedName>
        <fullName evidence="3">YCII-related domain-containing protein</fullName>
    </recommendedName>
</protein>
<accession>A0A4Y8Q2X3</accession>
<evidence type="ECO:0000313" key="2">
    <source>
        <dbReference type="Proteomes" id="UP000298246"/>
    </source>
</evidence>
<dbReference type="AlphaFoldDB" id="A0A4Y8Q2X3"/>